<feature type="compositionally biased region" description="Low complexity" evidence="1">
    <location>
        <begin position="202"/>
        <end position="213"/>
    </location>
</feature>
<organism evidence="2 3">
    <name type="scientific">Helicocarpus griseus UAMH5409</name>
    <dbReference type="NCBI Taxonomy" id="1447875"/>
    <lineage>
        <taxon>Eukaryota</taxon>
        <taxon>Fungi</taxon>
        <taxon>Dikarya</taxon>
        <taxon>Ascomycota</taxon>
        <taxon>Pezizomycotina</taxon>
        <taxon>Eurotiomycetes</taxon>
        <taxon>Eurotiomycetidae</taxon>
        <taxon>Onygenales</taxon>
        <taxon>Ajellomycetaceae</taxon>
        <taxon>Helicocarpus</taxon>
    </lineage>
</organism>
<feature type="region of interest" description="Disordered" evidence="1">
    <location>
        <begin position="93"/>
        <end position="228"/>
    </location>
</feature>
<evidence type="ECO:0000313" key="2">
    <source>
        <dbReference type="EMBL" id="PGH08110.1"/>
    </source>
</evidence>
<dbReference type="OrthoDB" id="4505485at2759"/>
<keyword evidence="3" id="KW-1185">Reference proteome</keyword>
<reference evidence="2 3" key="1">
    <citation type="submission" date="2017-10" db="EMBL/GenBank/DDBJ databases">
        <title>Comparative genomics in systemic dimorphic fungi from Ajellomycetaceae.</title>
        <authorList>
            <person name="Munoz J.F."/>
            <person name="Mcewen J.G."/>
            <person name="Clay O.K."/>
            <person name="Cuomo C.A."/>
        </authorList>
    </citation>
    <scope>NUCLEOTIDE SEQUENCE [LARGE SCALE GENOMIC DNA]</scope>
    <source>
        <strain evidence="2 3">UAMH5409</strain>
    </source>
</reference>
<evidence type="ECO:0000313" key="3">
    <source>
        <dbReference type="Proteomes" id="UP000223968"/>
    </source>
</evidence>
<evidence type="ECO:0000256" key="1">
    <source>
        <dbReference type="SAM" id="MobiDB-lite"/>
    </source>
</evidence>
<name>A0A2B7XGR7_9EURO</name>
<protein>
    <submittedName>
        <fullName evidence="2">Uncharacterized protein</fullName>
    </submittedName>
</protein>
<dbReference type="AlphaFoldDB" id="A0A2B7XGR7"/>
<accession>A0A2B7XGR7</accession>
<dbReference type="Proteomes" id="UP000223968">
    <property type="component" value="Unassembled WGS sequence"/>
</dbReference>
<dbReference type="EMBL" id="PDNB01000104">
    <property type="protein sequence ID" value="PGH08110.1"/>
    <property type="molecule type" value="Genomic_DNA"/>
</dbReference>
<sequence length="245" mass="26660">MFGGVLETEFDAEQLDYPPQLRRGARLIVDETTVNSVLLKWNHVIVNRALDLFSNVLGDNGMAMAWALGAHARATDRAIFPDWAGIDSNSVFPAENRVPGDTKVSGKWRTISENEGTPLVQSRERRGGPPMTPVRQRDQSPRSSPTYPSPPQVVIYTSRETQQSSPRYLAPPPRVSQRRPPSVSSTTIVHTANPIDSPATNSSPLSVVQPSPSAYSDDGNPDRNEGPIQIASVPWGVAVPLISTC</sequence>
<proteinExistence type="predicted"/>
<comment type="caution">
    <text evidence="2">The sequence shown here is derived from an EMBL/GenBank/DDBJ whole genome shotgun (WGS) entry which is preliminary data.</text>
</comment>
<gene>
    <name evidence="2" type="ORF">AJ79_06110</name>
</gene>
<feature type="non-terminal residue" evidence="2">
    <location>
        <position position="245"/>
    </location>
</feature>
<dbReference type="STRING" id="1447875.A0A2B7XGR7"/>